<dbReference type="Proteomes" id="UP000295719">
    <property type="component" value="Unassembled WGS sequence"/>
</dbReference>
<evidence type="ECO:0000256" key="2">
    <source>
        <dbReference type="SAM" id="Phobius"/>
    </source>
</evidence>
<protein>
    <submittedName>
        <fullName evidence="3">Prepilin peptidase dependent protein D</fullName>
    </submittedName>
</protein>
<keyword evidence="2" id="KW-0472">Membrane</keyword>
<evidence type="ECO:0000256" key="1">
    <source>
        <dbReference type="ARBA" id="ARBA00004167"/>
    </source>
</evidence>
<gene>
    <name evidence="3" type="ORF">EDC52_102510</name>
</gene>
<dbReference type="AlphaFoldDB" id="A0A4R3Z594"/>
<dbReference type="PROSITE" id="PS00409">
    <property type="entry name" value="PROKAR_NTER_METHYL"/>
    <property type="match status" value="1"/>
</dbReference>
<evidence type="ECO:0000313" key="4">
    <source>
        <dbReference type="Proteomes" id="UP000295719"/>
    </source>
</evidence>
<dbReference type="InterPro" id="IPR012902">
    <property type="entry name" value="N_methyl_site"/>
</dbReference>
<keyword evidence="2" id="KW-1133">Transmembrane helix</keyword>
<keyword evidence="2" id="KW-0812">Transmembrane</keyword>
<dbReference type="Gene3D" id="3.30.700.10">
    <property type="entry name" value="Glycoprotein, Type 4 Pilin"/>
    <property type="match status" value="1"/>
</dbReference>
<feature type="transmembrane region" description="Helical" evidence="2">
    <location>
        <begin position="6"/>
        <end position="27"/>
    </location>
</feature>
<sequence length="148" mass="16085">MNRQAGFTLVELMVVIAIIATLGAIALPGYQRYIIHAALIDMLQLSAPYRSAVELCALQQGSLDQCRSGRHGIPAVMTSRYVSASSVQQGVISLSGQLSLQGLTVVMTPVMQAQGLRWARQCRTEDQQEHLSGPCRSVFHSDETGDQQ</sequence>
<reference evidence="3 4" key="1">
    <citation type="submission" date="2019-03" db="EMBL/GenBank/DDBJ databases">
        <title>Genomic Encyclopedia of Type Strains, Phase IV (KMG-IV): sequencing the most valuable type-strain genomes for metagenomic binning, comparative biology and taxonomic classification.</title>
        <authorList>
            <person name="Goeker M."/>
        </authorList>
    </citation>
    <scope>NUCLEOTIDE SEQUENCE [LARGE SCALE GENOMIC DNA]</scope>
    <source>
        <strain evidence="3 4">DSM 19580</strain>
    </source>
</reference>
<dbReference type="EMBL" id="SMCR01000002">
    <property type="protein sequence ID" value="TCV99169.1"/>
    <property type="molecule type" value="Genomic_DNA"/>
</dbReference>
<keyword evidence="4" id="KW-1185">Reference proteome</keyword>
<comment type="subcellular location">
    <subcellularLocation>
        <location evidence="1">Membrane</location>
        <topology evidence="1">Single-pass membrane protein</topology>
    </subcellularLocation>
</comment>
<organism evidence="3 4">
    <name type="scientific">Biostraticola tofi</name>
    <dbReference type="NCBI Taxonomy" id="466109"/>
    <lineage>
        <taxon>Bacteria</taxon>
        <taxon>Pseudomonadati</taxon>
        <taxon>Pseudomonadota</taxon>
        <taxon>Gammaproteobacteria</taxon>
        <taxon>Enterobacterales</taxon>
        <taxon>Bruguierivoracaceae</taxon>
        <taxon>Biostraticola</taxon>
    </lineage>
</organism>
<dbReference type="Pfam" id="PF07963">
    <property type="entry name" value="N_methyl"/>
    <property type="match status" value="1"/>
</dbReference>
<comment type="caution">
    <text evidence="3">The sequence shown here is derived from an EMBL/GenBank/DDBJ whole genome shotgun (WGS) entry which is preliminary data.</text>
</comment>
<evidence type="ECO:0000313" key="3">
    <source>
        <dbReference type="EMBL" id="TCV99169.1"/>
    </source>
</evidence>
<dbReference type="NCBIfam" id="TIGR02532">
    <property type="entry name" value="IV_pilin_GFxxxE"/>
    <property type="match status" value="1"/>
</dbReference>
<dbReference type="NCBIfam" id="NF007862">
    <property type="entry name" value="PRK10574.1"/>
    <property type="match status" value="1"/>
</dbReference>
<dbReference type="RefSeq" id="WP_131864534.1">
    <property type="nucleotide sequence ID" value="NZ_SMCR01000002.1"/>
</dbReference>
<dbReference type="InterPro" id="IPR045584">
    <property type="entry name" value="Pilin-like"/>
</dbReference>
<dbReference type="OrthoDB" id="5918848at2"/>
<dbReference type="GO" id="GO:0016020">
    <property type="term" value="C:membrane"/>
    <property type="evidence" value="ECO:0007669"/>
    <property type="project" value="UniProtKB-SubCell"/>
</dbReference>
<dbReference type="SUPFAM" id="SSF54523">
    <property type="entry name" value="Pili subunits"/>
    <property type="match status" value="1"/>
</dbReference>
<name>A0A4R3Z594_9GAMM</name>
<accession>A0A4R3Z594</accession>
<proteinExistence type="predicted"/>